<dbReference type="Proteomes" id="UP000652761">
    <property type="component" value="Unassembled WGS sequence"/>
</dbReference>
<accession>A0A843UKX9</accession>
<organism evidence="1 2">
    <name type="scientific">Colocasia esculenta</name>
    <name type="common">Wild taro</name>
    <name type="synonym">Arum esculentum</name>
    <dbReference type="NCBI Taxonomy" id="4460"/>
    <lineage>
        <taxon>Eukaryota</taxon>
        <taxon>Viridiplantae</taxon>
        <taxon>Streptophyta</taxon>
        <taxon>Embryophyta</taxon>
        <taxon>Tracheophyta</taxon>
        <taxon>Spermatophyta</taxon>
        <taxon>Magnoliopsida</taxon>
        <taxon>Liliopsida</taxon>
        <taxon>Araceae</taxon>
        <taxon>Aroideae</taxon>
        <taxon>Colocasieae</taxon>
        <taxon>Colocasia</taxon>
    </lineage>
</organism>
<protein>
    <submittedName>
        <fullName evidence="1">Uncharacterized protein</fullName>
    </submittedName>
</protein>
<gene>
    <name evidence="1" type="ORF">Taro_014133</name>
</gene>
<keyword evidence="2" id="KW-1185">Reference proteome</keyword>
<name>A0A843UKX9_COLES</name>
<proteinExistence type="predicted"/>
<evidence type="ECO:0000313" key="1">
    <source>
        <dbReference type="EMBL" id="MQL81673.1"/>
    </source>
</evidence>
<evidence type="ECO:0000313" key="2">
    <source>
        <dbReference type="Proteomes" id="UP000652761"/>
    </source>
</evidence>
<comment type="caution">
    <text evidence="1">The sequence shown here is derived from an EMBL/GenBank/DDBJ whole genome shotgun (WGS) entry which is preliminary data.</text>
</comment>
<dbReference type="OrthoDB" id="423313at2759"/>
<dbReference type="AlphaFoldDB" id="A0A843UKX9"/>
<dbReference type="EMBL" id="NMUH01000581">
    <property type="protein sequence ID" value="MQL81673.1"/>
    <property type="molecule type" value="Genomic_DNA"/>
</dbReference>
<sequence length="65" mass="7688">MRDAKEIRQLHESGELKKYVEGVPPVDLGLCEIYYRGFQFLLCDKCSGDQEGLDLFKHINRRWSR</sequence>
<reference evidence="1" key="1">
    <citation type="submission" date="2017-07" db="EMBL/GenBank/DDBJ databases">
        <title>Taro Niue Genome Assembly and Annotation.</title>
        <authorList>
            <person name="Atibalentja N."/>
            <person name="Keating K."/>
            <person name="Fields C.J."/>
        </authorList>
    </citation>
    <scope>NUCLEOTIDE SEQUENCE</scope>
    <source>
        <strain evidence="1">Niue_2</strain>
        <tissue evidence="1">Leaf</tissue>
    </source>
</reference>